<dbReference type="PANTHER" id="PTHR30329">
    <property type="entry name" value="STATOR ELEMENT OF FLAGELLAR MOTOR COMPLEX"/>
    <property type="match status" value="1"/>
</dbReference>
<gene>
    <name evidence="8" type="primary">psaB</name>
    <name evidence="8" type="ORF">NCTC11636_01927</name>
</gene>
<dbReference type="Proteomes" id="UP000266895">
    <property type="component" value="Chromosome"/>
</dbReference>
<dbReference type="InterPro" id="IPR006664">
    <property type="entry name" value="OMP_bac"/>
</dbReference>
<accession>A0A3S4SNT0</accession>
<keyword evidence="6" id="KW-0732">Signal</keyword>
<evidence type="ECO:0000256" key="6">
    <source>
        <dbReference type="SAM" id="SignalP"/>
    </source>
</evidence>
<dbReference type="CDD" id="cd07185">
    <property type="entry name" value="OmpA_C-like"/>
    <property type="match status" value="1"/>
</dbReference>
<dbReference type="EC" id="1.97.1.12" evidence="8"/>
<dbReference type="PROSITE" id="PS51123">
    <property type="entry name" value="OMPA_2"/>
    <property type="match status" value="1"/>
</dbReference>
<reference evidence="8 9" key="1">
    <citation type="submission" date="2018-12" db="EMBL/GenBank/DDBJ databases">
        <authorList>
            <consortium name="Pathogen Informatics"/>
        </authorList>
    </citation>
    <scope>NUCLEOTIDE SEQUENCE [LARGE SCALE GENOMIC DNA]</scope>
    <source>
        <strain evidence="8 9">NCTC11636</strain>
    </source>
</reference>
<evidence type="ECO:0000259" key="7">
    <source>
        <dbReference type="PROSITE" id="PS51123"/>
    </source>
</evidence>
<evidence type="ECO:0000256" key="5">
    <source>
        <dbReference type="SAM" id="MobiDB-lite"/>
    </source>
</evidence>
<feature type="signal peptide" evidence="6">
    <location>
        <begin position="1"/>
        <end position="23"/>
    </location>
</feature>
<dbReference type="EMBL" id="LR134350">
    <property type="protein sequence ID" value="VEG29198.1"/>
    <property type="molecule type" value="Genomic_DNA"/>
</dbReference>
<dbReference type="InterPro" id="IPR050330">
    <property type="entry name" value="Bact_OuterMem_StrucFunc"/>
</dbReference>
<feature type="region of interest" description="Disordered" evidence="5">
    <location>
        <begin position="388"/>
        <end position="412"/>
    </location>
</feature>
<dbReference type="PRINTS" id="PR01021">
    <property type="entry name" value="OMPADOMAIN"/>
</dbReference>
<feature type="chain" id="PRO_5038940302" evidence="6">
    <location>
        <begin position="24"/>
        <end position="424"/>
    </location>
</feature>
<dbReference type="Gene3D" id="3.30.1330.60">
    <property type="entry name" value="OmpA-like domain"/>
    <property type="match status" value="1"/>
</dbReference>
<dbReference type="GO" id="GO:0009279">
    <property type="term" value="C:cell outer membrane"/>
    <property type="evidence" value="ECO:0007669"/>
    <property type="project" value="UniProtKB-SubCell"/>
</dbReference>
<evidence type="ECO:0000256" key="2">
    <source>
        <dbReference type="ARBA" id="ARBA00023136"/>
    </source>
</evidence>
<proteinExistence type="predicted"/>
<dbReference type="RefSeq" id="WP_126382919.1">
    <property type="nucleotide sequence ID" value="NZ_LR134350.1"/>
</dbReference>
<protein>
    <submittedName>
        <fullName evidence="8">Photosystem I P700 chlorophyll a apoprotein A2</fullName>
        <ecNumber evidence="8">1.97.1.12</ecNumber>
    </submittedName>
</protein>
<organism evidence="8 9">
    <name type="scientific">Actinomyces howellii</name>
    <dbReference type="NCBI Taxonomy" id="52771"/>
    <lineage>
        <taxon>Bacteria</taxon>
        <taxon>Bacillati</taxon>
        <taxon>Actinomycetota</taxon>
        <taxon>Actinomycetes</taxon>
        <taxon>Actinomycetales</taxon>
        <taxon>Actinomycetaceae</taxon>
        <taxon>Actinomyces</taxon>
    </lineage>
</organism>
<keyword evidence="2 4" id="KW-0472">Membrane</keyword>
<name>A0A3S4SNT0_9ACTO</name>
<dbReference type="AlphaFoldDB" id="A0A3S4SNT0"/>
<keyword evidence="8" id="KW-0560">Oxidoreductase</keyword>
<comment type="subcellular location">
    <subcellularLocation>
        <location evidence="1">Cell outer membrane</location>
    </subcellularLocation>
</comment>
<evidence type="ECO:0000256" key="3">
    <source>
        <dbReference type="ARBA" id="ARBA00023237"/>
    </source>
</evidence>
<evidence type="ECO:0000256" key="4">
    <source>
        <dbReference type="PROSITE-ProRule" id="PRU00473"/>
    </source>
</evidence>
<dbReference type="SUPFAM" id="SSF103088">
    <property type="entry name" value="OmpA-like"/>
    <property type="match status" value="1"/>
</dbReference>
<dbReference type="Pfam" id="PF00691">
    <property type="entry name" value="OmpA"/>
    <property type="match status" value="1"/>
</dbReference>
<sequence>MQRHRLLPLPAVVLAAVTAGSLALSGCGTSAPQPEAAGSSATTAAQASTASAQATRSASATASASTVSGLPTAPGYEAGQIPPVPLFTLPDLSLLTSSASSFTPDLTRDISSVPGVTVAPARCDEAGTLQSSGRTATFYGDGSGTYSDSDTTVNNYGDGSGTYTDGTVVINNYGDGSGNYTDSATGITINVYGDGSGTYTDGTLTVNVYGDGSGNWTNNATGEVINIYGDGSGNYTNTTTGVVINNYGDGSGNYTDSANNLVINNYGDGTGYVNEVEVEVEDLPQVPSIGDFPTIDAINPVESCGTVITLEDGVLFDFGSSQVRADAADTLTALAGVLTDSGAPSAFVYGHTDSVSDEAFNQTLSEERAQAVADALRAQGVTATLESAGYGETQPVAPNENPDGTDNPAGRQLNRRVEVFVPAF</sequence>
<evidence type="ECO:0000313" key="8">
    <source>
        <dbReference type="EMBL" id="VEG29198.1"/>
    </source>
</evidence>
<evidence type="ECO:0000313" key="9">
    <source>
        <dbReference type="Proteomes" id="UP000266895"/>
    </source>
</evidence>
<dbReference type="InterPro" id="IPR036737">
    <property type="entry name" value="OmpA-like_sf"/>
</dbReference>
<dbReference type="OrthoDB" id="5166631at2"/>
<dbReference type="PANTHER" id="PTHR30329:SF21">
    <property type="entry name" value="LIPOPROTEIN YIAD-RELATED"/>
    <property type="match status" value="1"/>
</dbReference>
<evidence type="ECO:0000256" key="1">
    <source>
        <dbReference type="ARBA" id="ARBA00004442"/>
    </source>
</evidence>
<dbReference type="KEGG" id="ahw:NCTC11636_01927"/>
<dbReference type="GO" id="GO:0016491">
    <property type="term" value="F:oxidoreductase activity"/>
    <property type="evidence" value="ECO:0007669"/>
    <property type="project" value="UniProtKB-KW"/>
</dbReference>
<keyword evidence="9" id="KW-1185">Reference proteome</keyword>
<dbReference type="InterPro" id="IPR006665">
    <property type="entry name" value="OmpA-like"/>
</dbReference>
<keyword evidence="3" id="KW-0998">Cell outer membrane</keyword>
<feature type="domain" description="OmpA-like" evidence="7">
    <location>
        <begin position="303"/>
        <end position="424"/>
    </location>
</feature>
<dbReference type="PROSITE" id="PS51257">
    <property type="entry name" value="PROKAR_LIPOPROTEIN"/>
    <property type="match status" value="1"/>
</dbReference>